<dbReference type="InterPro" id="IPR011527">
    <property type="entry name" value="ABC1_TM_dom"/>
</dbReference>
<feature type="compositionally biased region" description="Basic and acidic residues" evidence="12">
    <location>
        <begin position="2780"/>
        <end position="2806"/>
    </location>
</feature>
<feature type="compositionally biased region" description="Acidic residues" evidence="12">
    <location>
        <begin position="3180"/>
        <end position="3190"/>
    </location>
</feature>
<evidence type="ECO:0000256" key="3">
    <source>
        <dbReference type="ARBA" id="ARBA00022692"/>
    </source>
</evidence>
<organism evidence="16 17">
    <name type="scientific">Symbiodinium microadriaticum</name>
    <name type="common">Dinoflagellate</name>
    <name type="synonym">Zooxanthella microadriatica</name>
    <dbReference type="NCBI Taxonomy" id="2951"/>
    <lineage>
        <taxon>Eukaryota</taxon>
        <taxon>Sar</taxon>
        <taxon>Alveolata</taxon>
        <taxon>Dinophyceae</taxon>
        <taxon>Suessiales</taxon>
        <taxon>Symbiodiniaceae</taxon>
        <taxon>Symbiodinium</taxon>
    </lineage>
</organism>
<dbReference type="InterPro" id="IPR003439">
    <property type="entry name" value="ABC_transporter-like_ATP-bd"/>
</dbReference>
<evidence type="ECO:0000256" key="2">
    <source>
        <dbReference type="ARBA" id="ARBA00022448"/>
    </source>
</evidence>
<evidence type="ECO:0000256" key="11">
    <source>
        <dbReference type="SAM" id="Coils"/>
    </source>
</evidence>
<feature type="region of interest" description="Disordered" evidence="12">
    <location>
        <begin position="2374"/>
        <end position="2402"/>
    </location>
</feature>
<reference evidence="16 17" key="1">
    <citation type="submission" date="2016-02" db="EMBL/GenBank/DDBJ databases">
        <title>Genome analysis of coral dinoflagellate symbionts highlights evolutionary adaptations to a symbiotic lifestyle.</title>
        <authorList>
            <person name="Aranda M."/>
            <person name="Li Y."/>
            <person name="Liew Y.J."/>
            <person name="Baumgarten S."/>
            <person name="Simakov O."/>
            <person name="Wilson M."/>
            <person name="Piel J."/>
            <person name="Ashoor H."/>
            <person name="Bougouffa S."/>
            <person name="Bajic V.B."/>
            <person name="Ryu T."/>
            <person name="Ravasi T."/>
            <person name="Bayer T."/>
            <person name="Micklem G."/>
            <person name="Kim H."/>
            <person name="Bhak J."/>
            <person name="Lajeunesse T.C."/>
            <person name="Voolstra C.R."/>
        </authorList>
    </citation>
    <scope>NUCLEOTIDE SEQUENCE [LARGE SCALE GENOMIC DNA]</scope>
    <source>
        <strain evidence="16 17">CCMP2467</strain>
    </source>
</reference>
<evidence type="ECO:0000259" key="15">
    <source>
        <dbReference type="PROSITE" id="PS50929"/>
    </source>
</evidence>
<dbReference type="InterPro" id="IPR013320">
    <property type="entry name" value="ConA-like_dom_sf"/>
</dbReference>
<comment type="subcellular location">
    <subcellularLocation>
        <location evidence="1">Membrane</location>
        <topology evidence="1">Multi-pass membrane protein</topology>
    </subcellularLocation>
</comment>
<feature type="compositionally biased region" description="Basic and acidic residues" evidence="12">
    <location>
        <begin position="1578"/>
        <end position="1590"/>
    </location>
</feature>
<feature type="compositionally biased region" description="Gly residues" evidence="12">
    <location>
        <begin position="3929"/>
        <end position="3940"/>
    </location>
</feature>
<keyword evidence="5" id="KW-0547">Nucleotide-binding</keyword>
<evidence type="ECO:0000256" key="8">
    <source>
        <dbReference type="ARBA" id="ARBA00023136"/>
    </source>
</evidence>
<dbReference type="PANTHER" id="PTHR24223">
    <property type="entry name" value="ATP-BINDING CASSETTE SUB-FAMILY C"/>
    <property type="match status" value="1"/>
</dbReference>
<dbReference type="SUPFAM" id="SSF48452">
    <property type="entry name" value="TPR-like"/>
    <property type="match status" value="1"/>
</dbReference>
<feature type="repeat" description="PPR" evidence="10">
    <location>
        <begin position="240"/>
        <end position="274"/>
    </location>
</feature>
<dbReference type="PROSITE" id="PS50929">
    <property type="entry name" value="ABC_TM1F"/>
    <property type="match status" value="2"/>
</dbReference>
<feature type="compositionally biased region" description="Basic and acidic residues" evidence="12">
    <location>
        <begin position="3571"/>
        <end position="3597"/>
    </location>
</feature>
<dbReference type="InterPro" id="IPR044746">
    <property type="entry name" value="ABCC_6TM_D1"/>
</dbReference>
<keyword evidence="3 13" id="KW-0812">Transmembrane</keyword>
<dbReference type="PROSITE" id="PS00211">
    <property type="entry name" value="ABC_TRANSPORTER_1"/>
    <property type="match status" value="2"/>
</dbReference>
<feature type="region of interest" description="Disordered" evidence="12">
    <location>
        <begin position="1541"/>
        <end position="1590"/>
    </location>
</feature>
<dbReference type="InterPro" id="IPR036640">
    <property type="entry name" value="ABC1_TM_sf"/>
</dbReference>
<dbReference type="CDD" id="cd18579">
    <property type="entry name" value="ABC_6TM_ABCC_D1"/>
    <property type="match status" value="1"/>
</dbReference>
<feature type="repeat" description="PPR" evidence="10">
    <location>
        <begin position="275"/>
        <end position="309"/>
    </location>
</feature>
<dbReference type="FunFam" id="3.40.50.300:FF:000630">
    <property type="entry name" value="ATP-binding cassette (ABC) transporter, putative"/>
    <property type="match status" value="1"/>
</dbReference>
<dbReference type="Pfam" id="PF00664">
    <property type="entry name" value="ABC_membrane"/>
    <property type="match status" value="2"/>
</dbReference>
<feature type="transmembrane region" description="Helical" evidence="13">
    <location>
        <begin position="1740"/>
        <end position="1765"/>
    </location>
</feature>
<feature type="repeat" description="PPR" evidence="10">
    <location>
        <begin position="450"/>
        <end position="484"/>
    </location>
</feature>
<evidence type="ECO:0000313" key="16">
    <source>
        <dbReference type="EMBL" id="OLP79471.1"/>
    </source>
</evidence>
<dbReference type="Pfam" id="PF17177">
    <property type="entry name" value="PPR_long"/>
    <property type="match status" value="1"/>
</dbReference>
<dbReference type="SMART" id="SM00382">
    <property type="entry name" value="AAA"/>
    <property type="match status" value="2"/>
</dbReference>
<dbReference type="GO" id="GO:0005524">
    <property type="term" value="F:ATP binding"/>
    <property type="evidence" value="ECO:0007669"/>
    <property type="project" value="UniProtKB-KW"/>
</dbReference>
<keyword evidence="11" id="KW-0175">Coiled coil</keyword>
<evidence type="ECO:0000256" key="5">
    <source>
        <dbReference type="ARBA" id="ARBA00022741"/>
    </source>
</evidence>
<dbReference type="InterPro" id="IPR011990">
    <property type="entry name" value="TPR-like_helical_dom_sf"/>
</dbReference>
<feature type="region of interest" description="Disordered" evidence="12">
    <location>
        <begin position="1"/>
        <end position="29"/>
    </location>
</feature>
<feature type="repeat" description="PPR" evidence="10">
    <location>
        <begin position="415"/>
        <end position="449"/>
    </location>
</feature>
<feature type="compositionally biased region" description="Acidic residues" evidence="12">
    <location>
        <begin position="2389"/>
        <end position="2399"/>
    </location>
</feature>
<feature type="compositionally biased region" description="Basic and acidic residues" evidence="12">
    <location>
        <begin position="4012"/>
        <end position="4023"/>
    </location>
</feature>
<dbReference type="InterPro" id="IPR017871">
    <property type="entry name" value="ABC_transporter-like_CS"/>
</dbReference>
<comment type="caution">
    <text evidence="16">The sequence shown here is derived from an EMBL/GenBank/DDBJ whole genome shotgun (WGS) entry which is preliminary data.</text>
</comment>
<dbReference type="InterPro" id="IPR003593">
    <property type="entry name" value="AAA+_ATPase"/>
</dbReference>
<feature type="repeat" description="PPR" evidence="10">
    <location>
        <begin position="345"/>
        <end position="379"/>
    </location>
</feature>
<gene>
    <name evidence="16" type="primary">ABCC1</name>
    <name evidence="16" type="ORF">AK812_SmicGene40234</name>
</gene>
<feature type="coiled-coil region" evidence="11">
    <location>
        <begin position="2931"/>
        <end position="2958"/>
    </location>
</feature>
<feature type="transmembrane region" description="Helical" evidence="13">
    <location>
        <begin position="1208"/>
        <end position="1229"/>
    </location>
</feature>
<evidence type="ECO:0000256" key="1">
    <source>
        <dbReference type="ARBA" id="ARBA00004141"/>
    </source>
</evidence>
<dbReference type="Pfam" id="PF13812">
    <property type="entry name" value="PPR_3"/>
    <property type="match status" value="1"/>
</dbReference>
<dbReference type="InterPro" id="IPR043136">
    <property type="entry name" value="B30.2/SPRY_sf"/>
</dbReference>
<feature type="repeat" description="PPR" evidence="10">
    <location>
        <begin position="127"/>
        <end position="162"/>
    </location>
</feature>
<dbReference type="InterPro" id="IPR027417">
    <property type="entry name" value="P-loop_NTPase"/>
</dbReference>
<name>A0A1Q9C995_SYMMI</name>
<feature type="transmembrane region" description="Helical" evidence="13">
    <location>
        <begin position="1117"/>
        <end position="1138"/>
    </location>
</feature>
<evidence type="ECO:0000259" key="14">
    <source>
        <dbReference type="PROSITE" id="PS50893"/>
    </source>
</evidence>
<proteinExistence type="predicted"/>
<protein>
    <submittedName>
        <fullName evidence="16">Multidrug resistance-associated protein 1</fullName>
    </submittedName>
</protein>
<accession>A0A1Q9C995</accession>
<dbReference type="SUPFAM" id="SSF52540">
    <property type="entry name" value="P-loop containing nucleoside triphosphate hydrolases"/>
    <property type="match status" value="2"/>
</dbReference>
<evidence type="ECO:0000256" key="13">
    <source>
        <dbReference type="SAM" id="Phobius"/>
    </source>
</evidence>
<dbReference type="Gene3D" id="3.40.50.300">
    <property type="entry name" value="P-loop containing nucleotide triphosphate hydrolases"/>
    <property type="match status" value="2"/>
</dbReference>
<dbReference type="InterPro" id="IPR033443">
    <property type="entry name" value="PROP1-like_PPR_dom"/>
</dbReference>
<dbReference type="Pfam" id="PF00005">
    <property type="entry name" value="ABC_tran"/>
    <property type="match status" value="2"/>
</dbReference>
<feature type="region of interest" description="Disordered" evidence="12">
    <location>
        <begin position="3122"/>
        <end position="3193"/>
    </location>
</feature>
<evidence type="ECO:0000256" key="10">
    <source>
        <dbReference type="PROSITE-ProRule" id="PRU00708"/>
    </source>
</evidence>
<dbReference type="Gene3D" id="1.20.1560.10">
    <property type="entry name" value="ABC transporter type 1, transmembrane domain"/>
    <property type="match status" value="2"/>
</dbReference>
<feature type="domain" description="ABC transmembrane type-1" evidence="15">
    <location>
        <begin position="1618"/>
        <end position="1905"/>
    </location>
</feature>
<feature type="coiled-coil region" evidence="11">
    <location>
        <begin position="3722"/>
        <end position="3749"/>
    </location>
</feature>
<evidence type="ECO:0000256" key="9">
    <source>
        <dbReference type="ARBA" id="ARBA00023180"/>
    </source>
</evidence>
<dbReference type="SUPFAM" id="SSF90123">
    <property type="entry name" value="ABC transporter transmembrane region"/>
    <property type="match status" value="2"/>
</dbReference>
<feature type="repeat" description="PPR" evidence="10">
    <location>
        <begin position="380"/>
        <end position="414"/>
    </location>
</feature>
<feature type="transmembrane region" description="Helical" evidence="13">
    <location>
        <begin position="1652"/>
        <end position="1674"/>
    </location>
</feature>
<feature type="domain" description="ABC transmembrane type-1" evidence="15">
    <location>
        <begin position="995"/>
        <end position="1266"/>
    </location>
</feature>
<feature type="region of interest" description="Disordered" evidence="12">
    <location>
        <begin position="3571"/>
        <end position="3610"/>
    </location>
</feature>
<dbReference type="FunFam" id="1.20.1560.10:FF:000013">
    <property type="entry name" value="ABC transporter C family member 2"/>
    <property type="match status" value="1"/>
</dbReference>
<dbReference type="Gene3D" id="2.60.120.920">
    <property type="match status" value="2"/>
</dbReference>
<keyword evidence="6" id="KW-0067">ATP-binding</keyword>
<feature type="compositionally biased region" description="Basic and acidic residues" evidence="12">
    <location>
        <begin position="3895"/>
        <end position="3910"/>
    </location>
</feature>
<dbReference type="SMART" id="SM00449">
    <property type="entry name" value="SPRY"/>
    <property type="match status" value="2"/>
</dbReference>
<dbReference type="Proteomes" id="UP000186817">
    <property type="component" value="Unassembled WGS sequence"/>
</dbReference>
<feature type="region of interest" description="Disordered" evidence="12">
    <location>
        <begin position="2780"/>
        <end position="2819"/>
    </location>
</feature>
<feature type="transmembrane region" description="Helical" evidence="13">
    <location>
        <begin position="1614"/>
        <end position="1632"/>
    </location>
</feature>
<evidence type="ECO:0000256" key="12">
    <source>
        <dbReference type="SAM" id="MobiDB-lite"/>
    </source>
</evidence>
<dbReference type="OrthoDB" id="6500128at2759"/>
<feature type="domain" description="ABC transporter" evidence="14">
    <location>
        <begin position="1937"/>
        <end position="2164"/>
    </location>
</feature>
<feature type="compositionally biased region" description="Basic and acidic residues" evidence="12">
    <location>
        <begin position="3122"/>
        <end position="3131"/>
    </location>
</feature>
<dbReference type="GO" id="GO:0016020">
    <property type="term" value="C:membrane"/>
    <property type="evidence" value="ECO:0007669"/>
    <property type="project" value="UniProtKB-SubCell"/>
</dbReference>
<dbReference type="PROSITE" id="PS51375">
    <property type="entry name" value="PPR"/>
    <property type="match status" value="8"/>
</dbReference>
<feature type="repeat" description="PPR" evidence="10">
    <location>
        <begin position="310"/>
        <end position="344"/>
    </location>
</feature>
<dbReference type="PROSITE" id="PS50893">
    <property type="entry name" value="ABC_TRANSPORTER_2"/>
    <property type="match status" value="2"/>
</dbReference>
<dbReference type="EMBL" id="LSRX01001481">
    <property type="protein sequence ID" value="OLP79471.1"/>
    <property type="molecule type" value="Genomic_DNA"/>
</dbReference>
<dbReference type="InterPro" id="IPR003877">
    <property type="entry name" value="SPRY_dom"/>
</dbReference>
<feature type="domain" description="ABC transporter" evidence="14">
    <location>
        <begin position="1305"/>
        <end position="1533"/>
    </location>
</feature>
<dbReference type="SUPFAM" id="SSF49899">
    <property type="entry name" value="Concanavalin A-like lectins/glucanases"/>
    <property type="match status" value="2"/>
</dbReference>
<keyword evidence="2" id="KW-0813">Transport</keyword>
<dbReference type="InterPro" id="IPR050173">
    <property type="entry name" value="ABC_transporter_C-like"/>
</dbReference>
<keyword evidence="8 13" id="KW-0472">Membrane</keyword>
<evidence type="ECO:0000256" key="6">
    <source>
        <dbReference type="ARBA" id="ARBA00022840"/>
    </source>
</evidence>
<sequence>MQPKCPGPVTGRKGRAGIPTGGRPTRNFGGMTFRSAAAPAAGSLKALPAKSVQDFLAAVQECKVQQAQELFHQVRTAVGARAKSKEVFGGLRALLHYLLETYANLDKLDQAVGLLEELRHTEVKLVSAGAFNAMLRGLVSRSSFEKARWLVRNEMPRFGHNPNEGSLNMLMDSAARSGPRYLDEAFDILEEMQLQDMSADKYTVSILTKHLSDRISDKRRVPRGVMMVERFLQMQPEDVDEVLVNSLLDVFCKLGDMSRLEETLALMKRYGIKGSAVTYGTIVKAYGHAGNIDRVVEAWAEMHREGLEANAVTYGCMLDACVKCGHLDKALQTFEIMKQRGLHRNTILYATLIKGFAKTKDPSAAMNLYREMCSEQVPCNVVVFNSLIDACVRACDLQGAAEVLQEMTATNVQPDLITFSTLIKGYCSSGDLPKAMRLQEELQARHLECDEIVYNSLLEGCVKAGDLQLGLRMFAEMRHKHVRPSAVTFSILVKLLSHAGRLDLAVHLVAKEMRQIHGVQPTRMVWSCLITSCLKSRDLNRAVMALELLDSDAVTLGTGGRASMYGAVLEASLARGEVGTALQLIDFAFNRAHAEEACSALSVDLLRRVFETAGMRGLEADAQQVLIAIAHHIESNVQTMLRSALETASRQRPRQGDDETGGFARSVLDDSLVWSQWEPSYPSAPFMQEPMPPMPRCEAWDPYAWQDSSYSNFFHPPSAWSDVTRSYPWSQHPVWNATGWGSGRGSDLLESVLNIPREVSRTAQSDFEDPLTPALCHAKAVEDEFTPVTTAGKSSACGSSFEEGYGDDVILQKVLFSESGPFSKVHVEVSVLMGCQFLLRLVHCIAWLLTLVLSAVSIMFIGYQLYALYLPYCRAKLLGDSSYRFPEYFYRVWGNDATDLTSEHWGYLGACATVTFLSVRIFGELVGTAAAICMPRAADLARELSSALLETSWRAAHGKSHAAAQEPEGLSRLSHIQLRNALLHLHRGRILSTGVLRFVNTMVQFLPALFLGPLLRAVQQGNFIAGRNSALALFAVLCLKTVIENQFFHQTTVMATRVRAMLQASIYEKSLRLHEAVAAVPPVTLMQVDTGKVEELTYSLHTLWDGIFQVVGYSVLLWWYLGLAGFAGIVILVVFMPFNASLQRQLSGLNKSCLQTTDSRVSKTAEILNGIRALRQMGWEDVFERIIRRLRDSELTAQRKRDTVGAYLLSYFSALPPFMIAVVLLAYVAGQRASFNAAMIFTALSLLNQIRFPLLFYPSALNALAEGQAALKRIFGFLCLEEAAAPRPPMSEDAQLPLLLVPGSYRIGKDHAAGHEGHSAPTLVVSEHLSVAHGELVGVLGPVGSGKSTLLRAFLGELPGTSLPAPPQNVAYCSQQPWIPEGRTLLEVVAGVWMDETAPFVPDVDYGAFSRALSAAAVDFAEMNDEVSATSLSGGQQARLALARAMYQAETGSVCACVLDDVTAALDPQVTLQVINNCLNGPLQDMATLLVSSDPGPWLQRCDRIIVMSPSSDTGSFQLQVDFAGSYAALAESGRLELSLPQAQPEPTVAVTEEAEVSEPKKSFEDPMEVSEEGSEGTEEKPKSKQITEEEARASGAVPLKLYARYFQSARSPLLLGLAVVAVIASYGATAAQQWWIGLWTADATMKRGLGYYMLGVIFWGLLASGLTFGRSLLIAAFSRRASRAVHDDLCEKVLVRASTSHFDRNPSSRLLQNFSKDLEQIDNSLPNSLRSAVSSVTTLAGAAVTIVLATPSFAVIMLPLLWLYTRSLQYYRPVARELKRLEPLARSPVYAEQAAAASGVITIRKLGLGNVMAARALRAIDSNTAVSFAAKAVDRWFSLRMELLGNIIVLAAALLSLWTGANAGAWAAARAAIAVTQALSVCGLLNWTVRTIAQTETSFTSFQRISDSLSATELEASRELPADAELPSAWPVSGSISFEDVSFSYRKHLPPVLRGLSLDLAAGKRIGVVGRTGSGKSTLLRLLLRTVEVSEGSVKVDGVDLRQVGLARLRSSVTAIPQDNFLVTGTVRENVDPRGSYSDEEVRHALQAASLGNWDLERRVSASGGISPGEKQLIGVARAVLRKSRIVALDEVTSRVDKGTDEKVQSALKRLPEGTTLLVVSHRLATLQDYDTVVVLGDGHVVEIGNPKDLESNPESQFASMLAAEQSGEYVVPFHPFGTNSEHAKAMPEEEVSAAEEKMEDAGQVTQFAVDRGRADGLVARKRSADLAYSSADLIPPAFLRVESVPEEDEFCPVPPSFVRHRDLSADYQYSQARDDWPLKAASAPSEEKRLLDGLAGAKTCGGKEQYRARRAATSPSFEHRLLRLIEIFRLQSPALSTLLYGHIVATCLSATGAFPLPPSTIFLFRCNEKPADAETEKPADAEKPAEPEEPQEQEQDAEAISGPKVKSVELNQADSTLNVLQSGRLVRTLTEGGMQYLLACVRSDTGIKSGRYMFEVRIVESITPMETGERTPTPKQLLRVGFSLAGSSLFLADGCDSFCFDSEGLFIHEKLRKKVGPKFQDAVVAVLLNLDQSSPNKNTVSLFLNGVRQSPPQAIPEHLCGKPLYPTLSFKNVSVDVNLGPSPRTALPFHCHMLAGAAAADVEASPCKALAKKPEVILPVGLPSQGFFDWVDEFVEKNPGYVELSDRKILEWAQKSGLWKPKGGGSLDKPEGNFGVPALDDGSVRRVLANISPALNRSYIIGELKGNLVAADRQATLGRFNPQDFSRKSVVVMGEPTQEYKSRVQSLILAEKKQKAEQEQKRKAQAEERKRMLELKRKKAEEAKKAKEAAQKKKEGKEENGDAKEEAEETAEDVKMEEPVQVELTEEEKALSYRTSTTPDISERELTKSFAKFSLPSKEEGFEAISFAWQAEADCAALLKKWILQKKLTQRAEDLQPGAGFKETWTKWQKTIQEWRRRQADYKEPSKRKALAAKKVETAKKAMEEEKKKLMEAGDEDAAKALEEKFAQDSAPVEVNFDDLDVFAVEDVMDLGNTMPLFAQFLYEDWALLNLRAELHLLLHNFKKDLDDADRPSFVEAHLGYYYQKYFKKSWNFNQYGLAKFADLLDILKDAISVDSTSNFLQAVQSEDVTLETFLKYTEDHRRERERRVDAGDETAKLKFSRTRAEARARPAAAAKAVEEPKEASEADPSKDEKMEEAEKPADAETEKPADAEKPAEPEEPQEQEQDAEAISGPKVKSVELNQADSTLNVLQSGRLVRTLTEGGMQYLLACVRSDTGIKSGRYMFEVRIVESITPMETGERTPTPKQLLRVGFSLAGSSLFLADGCDSFCFDSEGLFIHEKLRKKVGPKFQDAVVAVLLNLDQSSPNKNTVSLFLNGVRQSPPQAIPEHLCGKPLYPTLSFKNVSVDVNLGPSPRTALPFHCHMLAGAAAADVEASPCKALAKKPEVILPVGLPSQGFFDWVDEFVEKNPGYVELSDRKILEWAQKSGLWKPKGGGSLDKPEGNFGVPALDDGSVRRVLANISPALNRSYIIGELKGNLVAADRQATLGRFNPQDFSRKSVVVMGEPTQEYKSRVQSLILAEKKQKAEQEQKRKAQAEERKRMLELKRKKAEEAKKAKEAAQKKKEGKEENGDAKEEAEETAEDVKMEEPVQVELTEEEKALSYRTSTTPDISERELTKSFAKFSLPSKEEGFEAISFAWQAEADCAALLKKWILQKKLTQRAEDLQPGAGFKETWTKWQKTIQEWRRRQADYKEPSKRKALAAKKVETAKKAMEEEKKKLMEAGDEDAAKALEEKFAQDSAPVEVNFDDLDVFAVEDVMDLGNTMPLFAQFLYEDWALLNLRAELHLLLHNFKKDLDDADRPSFVEAHLGYYYQKYFKKSWNFNQYGLAKFADLLDILKDAISVDSTSNFLQAVQSEDVTLETFLKYTEDHRRERERRVDAGDETAKLKFSRPAPPPTRQADKGGGKGSASGGGGKGDFWVNRWMEPKAEEGGASEAFAGTLEDADAPSCPKEKDRQGAGGQESEKAGGQYSQPDGYPEAGLDEAPAEEANRTKPEEVVVRTRRGLPPPVPPKVPSLDELSNDLEVPSELPSTVPPSALVPEEGVAVALDLGSIRTLVAQRRINTALRHLAQADYGSEGRQLRLRCLAGMRRYAEAAEECKQMGAEATGFEVKFFLAQLPWLLHADAYQTMLHLKALAQSWPSEGAAQDRLELLQVLSHLSLVVGHGRLAAEELQRALAEGDCRQLWSLLGRHHLSAGNLPASDAAFAKAQAVPGQESTVLLNSGLRAMALGDFEAGRDSFEAAAAALHADEGSQPQEVLAAENNLAVCKFYTKDLRGACEGLKALVSRDPVRFLVPCLLQNLASFYEFAQDAASQRKILRDLAGAAQLEDLEPRLFQAPQT</sequence>
<evidence type="ECO:0000256" key="4">
    <source>
        <dbReference type="ARBA" id="ARBA00022737"/>
    </source>
</evidence>
<evidence type="ECO:0000313" key="17">
    <source>
        <dbReference type="Proteomes" id="UP000186817"/>
    </source>
</evidence>
<dbReference type="InterPro" id="IPR002885">
    <property type="entry name" value="PPR_rpt"/>
</dbReference>
<feature type="compositionally biased region" description="Basic and acidic residues" evidence="12">
    <location>
        <begin position="3139"/>
        <end position="3179"/>
    </location>
</feature>
<dbReference type="InterPro" id="IPR044726">
    <property type="entry name" value="ABCC_6TM_D2"/>
</dbReference>
<dbReference type="GO" id="GO:0016887">
    <property type="term" value="F:ATP hydrolysis activity"/>
    <property type="evidence" value="ECO:0007669"/>
    <property type="project" value="InterPro"/>
</dbReference>
<dbReference type="GO" id="GO:0140359">
    <property type="term" value="F:ABC-type transporter activity"/>
    <property type="evidence" value="ECO:0007669"/>
    <property type="project" value="InterPro"/>
</dbReference>
<feature type="transmembrane region" description="Helical" evidence="13">
    <location>
        <begin position="845"/>
        <end position="869"/>
    </location>
</feature>
<keyword evidence="17" id="KW-1185">Reference proteome</keyword>
<feature type="compositionally biased region" description="Basic and acidic residues" evidence="12">
    <location>
        <begin position="2374"/>
        <end position="2388"/>
    </location>
</feature>
<keyword evidence="9" id="KW-0325">Glycoprotein</keyword>
<dbReference type="Gene3D" id="1.25.40.10">
    <property type="entry name" value="Tetratricopeptide repeat domain"/>
    <property type="match status" value="4"/>
</dbReference>
<dbReference type="PANTHER" id="PTHR24223:SF399">
    <property type="entry name" value="ABC TRANSPORTER ATNG"/>
    <property type="match status" value="1"/>
</dbReference>
<feature type="region of interest" description="Disordered" evidence="12">
    <location>
        <begin position="3895"/>
        <end position="3943"/>
    </location>
</feature>
<feature type="region of interest" description="Disordered" evidence="12">
    <location>
        <begin position="3967"/>
        <end position="4043"/>
    </location>
</feature>
<dbReference type="CDD" id="cd18580">
    <property type="entry name" value="ABC_6TM_ABCC_D2"/>
    <property type="match status" value="1"/>
</dbReference>
<feature type="compositionally biased region" description="Acidic residues" evidence="12">
    <location>
        <begin position="1566"/>
        <end position="1577"/>
    </location>
</feature>
<keyword evidence="7 13" id="KW-1133">Transmembrane helix</keyword>
<keyword evidence="4" id="KW-0677">Repeat</keyword>
<dbReference type="NCBIfam" id="TIGR00756">
    <property type="entry name" value="PPR"/>
    <property type="match status" value="6"/>
</dbReference>
<evidence type="ECO:0000256" key="7">
    <source>
        <dbReference type="ARBA" id="ARBA00022989"/>
    </source>
</evidence>